<dbReference type="Proteomes" id="UP000254107">
    <property type="component" value="Unassembled WGS sequence"/>
</dbReference>
<accession>A0A378QIY4</accession>
<evidence type="ECO:0000313" key="2">
    <source>
        <dbReference type="Proteomes" id="UP000254107"/>
    </source>
</evidence>
<protein>
    <submittedName>
        <fullName evidence="1">Uncharacterized protein</fullName>
    </submittedName>
</protein>
<dbReference type="EMBL" id="UGQC01000001">
    <property type="protein sequence ID" value="STZ00849.1"/>
    <property type="molecule type" value="Genomic_DNA"/>
</dbReference>
<sequence>MMKDIILVLVIIYDSNKYNCTCQSLILIFYMKNFYQSHNRSLVYFITPITLIPPNELRLR</sequence>
<keyword evidence="2" id="KW-1185">Reference proteome</keyword>
<reference evidence="1 2" key="1">
    <citation type="submission" date="2018-06" db="EMBL/GenBank/DDBJ databases">
        <authorList>
            <consortium name="Pathogen Informatics"/>
            <person name="Doyle S."/>
        </authorList>
    </citation>
    <scope>NUCLEOTIDE SEQUENCE [LARGE SCALE GENOMIC DNA]</scope>
    <source>
        <strain evidence="1 2">NCTC7911</strain>
    </source>
</reference>
<organism evidence="1 2">
    <name type="scientific">Moraxella lacunata</name>
    <dbReference type="NCBI Taxonomy" id="477"/>
    <lineage>
        <taxon>Bacteria</taxon>
        <taxon>Pseudomonadati</taxon>
        <taxon>Pseudomonadota</taxon>
        <taxon>Gammaproteobacteria</taxon>
        <taxon>Moraxellales</taxon>
        <taxon>Moraxellaceae</taxon>
        <taxon>Moraxella</taxon>
    </lineage>
</organism>
<evidence type="ECO:0000313" key="1">
    <source>
        <dbReference type="EMBL" id="STZ00849.1"/>
    </source>
</evidence>
<dbReference type="AlphaFoldDB" id="A0A378QIY4"/>
<name>A0A378QIY4_MORLA</name>
<gene>
    <name evidence="1" type="ORF">NCTC7911_02261</name>
</gene>
<proteinExistence type="predicted"/>